<protein>
    <submittedName>
        <fullName evidence="3">Uncharacterized protein</fullName>
    </submittedName>
</protein>
<gene>
    <name evidence="3" type="ORF">Air01nite_70960</name>
</gene>
<reference evidence="3 4" key="1">
    <citation type="submission" date="2021-01" db="EMBL/GenBank/DDBJ databases">
        <title>Whole genome shotgun sequence of Asanoa iriomotensis NBRC 100142.</title>
        <authorList>
            <person name="Komaki H."/>
            <person name="Tamura T."/>
        </authorList>
    </citation>
    <scope>NUCLEOTIDE SEQUENCE [LARGE SCALE GENOMIC DNA]</scope>
    <source>
        <strain evidence="3 4">NBRC 100142</strain>
    </source>
</reference>
<feature type="signal peptide" evidence="2">
    <location>
        <begin position="1"/>
        <end position="18"/>
    </location>
</feature>
<keyword evidence="4" id="KW-1185">Reference proteome</keyword>
<feature type="chain" id="PRO_5046536945" evidence="2">
    <location>
        <begin position="19"/>
        <end position="281"/>
    </location>
</feature>
<evidence type="ECO:0000256" key="1">
    <source>
        <dbReference type="SAM" id="MobiDB-lite"/>
    </source>
</evidence>
<feature type="region of interest" description="Disordered" evidence="1">
    <location>
        <begin position="22"/>
        <end position="43"/>
    </location>
</feature>
<sequence>MRPRLLLVVAVLGGTSLAACDAADGPSPTPSPTPTPAVQATPSPRYAATRVVLEDATHGPQLCATTEKSDPPRCDGLDIVGWSWDDVPHDTVSGVRFGTFAVVGTFDGERFTLTKPPERPQISMPSGGVATISPCPPSYVRWRVVNRAKASHADLRKARAMIDSSPEAAGAWVESTLDTRGRRILILNVRFTGDLPAHQKRLRTVWGGALCVAPATRTTAELNSIRSTVRQALPGVTDAYIDVMGNRVVAQVWAATDAVRRAADARYGPGAVEFSPFLELV</sequence>
<comment type="caution">
    <text evidence="3">The sequence shown here is derived from an EMBL/GenBank/DDBJ whole genome shotgun (WGS) entry which is preliminary data.</text>
</comment>
<dbReference type="PROSITE" id="PS51257">
    <property type="entry name" value="PROKAR_LIPOPROTEIN"/>
    <property type="match status" value="1"/>
</dbReference>
<evidence type="ECO:0000256" key="2">
    <source>
        <dbReference type="SAM" id="SignalP"/>
    </source>
</evidence>
<organism evidence="3 4">
    <name type="scientific">Asanoa iriomotensis</name>
    <dbReference type="NCBI Taxonomy" id="234613"/>
    <lineage>
        <taxon>Bacteria</taxon>
        <taxon>Bacillati</taxon>
        <taxon>Actinomycetota</taxon>
        <taxon>Actinomycetes</taxon>
        <taxon>Micromonosporales</taxon>
        <taxon>Micromonosporaceae</taxon>
        <taxon>Asanoa</taxon>
    </lineage>
</organism>
<accession>A0ABQ4CEV0</accession>
<evidence type="ECO:0000313" key="4">
    <source>
        <dbReference type="Proteomes" id="UP000624325"/>
    </source>
</evidence>
<dbReference type="Proteomes" id="UP000624325">
    <property type="component" value="Unassembled WGS sequence"/>
</dbReference>
<dbReference type="EMBL" id="BONC01000084">
    <property type="protein sequence ID" value="GIF61001.1"/>
    <property type="molecule type" value="Genomic_DNA"/>
</dbReference>
<proteinExistence type="predicted"/>
<evidence type="ECO:0000313" key="3">
    <source>
        <dbReference type="EMBL" id="GIF61001.1"/>
    </source>
</evidence>
<keyword evidence="2" id="KW-0732">Signal</keyword>
<name>A0ABQ4CEV0_9ACTN</name>
<dbReference type="RefSeq" id="WP_203707815.1">
    <property type="nucleotide sequence ID" value="NZ_BAAALU010000036.1"/>
</dbReference>